<dbReference type="EMBL" id="FNXT01001293">
    <property type="protein sequence ID" value="SZX77732.1"/>
    <property type="molecule type" value="Genomic_DNA"/>
</dbReference>
<name>A0A383WKI8_TETOB</name>
<reference evidence="1 2" key="1">
    <citation type="submission" date="2016-10" db="EMBL/GenBank/DDBJ databases">
        <authorList>
            <person name="Cai Z."/>
        </authorList>
    </citation>
    <scope>NUCLEOTIDE SEQUENCE [LARGE SCALE GENOMIC DNA]</scope>
</reference>
<protein>
    <submittedName>
        <fullName evidence="1">Uncharacterized protein</fullName>
    </submittedName>
</protein>
<dbReference type="AlphaFoldDB" id="A0A383WKI8"/>
<organism evidence="1 2">
    <name type="scientific">Tetradesmus obliquus</name>
    <name type="common">Green alga</name>
    <name type="synonym">Acutodesmus obliquus</name>
    <dbReference type="NCBI Taxonomy" id="3088"/>
    <lineage>
        <taxon>Eukaryota</taxon>
        <taxon>Viridiplantae</taxon>
        <taxon>Chlorophyta</taxon>
        <taxon>core chlorophytes</taxon>
        <taxon>Chlorophyceae</taxon>
        <taxon>CS clade</taxon>
        <taxon>Sphaeropleales</taxon>
        <taxon>Scenedesmaceae</taxon>
        <taxon>Tetradesmus</taxon>
    </lineage>
</organism>
<proteinExistence type="predicted"/>
<evidence type="ECO:0000313" key="1">
    <source>
        <dbReference type="EMBL" id="SZX77732.1"/>
    </source>
</evidence>
<dbReference type="Proteomes" id="UP000256970">
    <property type="component" value="Unassembled WGS sequence"/>
</dbReference>
<accession>A0A383WKI8</accession>
<keyword evidence="2" id="KW-1185">Reference proteome</keyword>
<sequence>MAGWRIIVTVVVIAAAGVSPACTAARLLLTGRFDHEADPSGYAAYTAARSFRPQPNKKRISNTPEAAESMSASSFVAVYRATAVGAGPLSFATVESDPEAVNPTRRKETVKPRGWVAQDLGNLVPRPIDVQSGAGQVPIMVTNGAAAAQTYEGATAAALPEAIQINQGGTRGKRKTVVANSMITSSTPAVPKASKHGSLASTAQPVTALALSGTATGGVSLAQADSAVAMAVTERVDRTERISRTAWQN</sequence>
<gene>
    <name evidence="1" type="ORF">BQ4739_LOCUS18076</name>
</gene>
<evidence type="ECO:0000313" key="2">
    <source>
        <dbReference type="Proteomes" id="UP000256970"/>
    </source>
</evidence>